<sequence length="530" mass="56982">MRARFLRPALAVGALVLAGGCSVTERLQALRGSVRDQQQELDAQQRRFKQRLADPQARRAAQEVDKPWLAGPAQPLAREVLLPPALRADVDTTLLFAGRLDLPAIAERLQRATRIAVRVHPDALLPHELFLPRLAEQSALVVEGATEVEIQSGPRPLPDTLDALAAQLYLQWRYHQGAIEFYRTQTRVFDVRALTLASRVDARLGRSASAQSGGFESASSTVLSSGDQQALQAVQSRLEPFLTRAGVIAQAEGGGASLVVTDTPAVLDRIAAFIERENRALTRRVRLVFEEITVQTRDDAEAGIDWSAVYENVRHAASLAMPAEADGAVGAASFAMAGGPFAGSRAVVSALSTMGAVVRHASVPLLTLNRRPVTHAVRSTFSYIDQVQSVAVPAQGSGNAALPSVSISQKQETVGTLLTLVPDAQDDGSILLSVSYDNTVAQPLRSISFGEADNQLQVQQIAVDGSGTVQQVELRPGVPVILSGFDRREHEYDRRRLLPDAPLVAGGRDRSARDRLTTVLLITAQAEDGI</sequence>
<dbReference type="PANTHER" id="PTHR30332">
    <property type="entry name" value="PROBABLE GENERAL SECRETION PATHWAY PROTEIN D"/>
    <property type="match status" value="1"/>
</dbReference>
<evidence type="ECO:0000313" key="5">
    <source>
        <dbReference type="Proteomes" id="UP000194161"/>
    </source>
</evidence>
<keyword evidence="3" id="KW-0472">Membrane</keyword>
<comment type="subcellular location">
    <subcellularLocation>
        <location evidence="1">Membrane</location>
    </subcellularLocation>
</comment>
<dbReference type="InterPro" id="IPR050810">
    <property type="entry name" value="Bact_Secretion_Sys_Channel"/>
</dbReference>
<keyword evidence="5" id="KW-1185">Reference proteome</keyword>
<keyword evidence="2" id="KW-0732">Signal</keyword>
<dbReference type="RefSeq" id="WP_086078510.1">
    <property type="nucleotide sequence ID" value="NZ_CP021111.1"/>
</dbReference>
<gene>
    <name evidence="4" type="ORF">CAL15_10305</name>
</gene>
<proteinExistence type="predicted"/>
<reference evidence="4 5" key="1">
    <citation type="submission" date="2017-05" db="EMBL/GenBank/DDBJ databases">
        <title>Complete and WGS of Bordetella genogroups.</title>
        <authorList>
            <person name="Spilker T."/>
            <person name="LiPuma J."/>
        </authorList>
    </citation>
    <scope>NUCLEOTIDE SEQUENCE [LARGE SCALE GENOMIC DNA]</scope>
    <source>
        <strain evidence="4 5">AU7206</strain>
    </source>
</reference>
<dbReference type="KEGG" id="bgm:CAL15_10305"/>
<organism evidence="4 5">
    <name type="scientific">Bordetella genomosp. 13</name>
    <dbReference type="NCBI Taxonomy" id="463040"/>
    <lineage>
        <taxon>Bacteria</taxon>
        <taxon>Pseudomonadati</taxon>
        <taxon>Pseudomonadota</taxon>
        <taxon>Betaproteobacteria</taxon>
        <taxon>Burkholderiales</taxon>
        <taxon>Alcaligenaceae</taxon>
        <taxon>Bordetella</taxon>
    </lineage>
</organism>
<dbReference type="PANTHER" id="PTHR30332:SF24">
    <property type="entry name" value="SECRETIN GSPD-RELATED"/>
    <property type="match status" value="1"/>
</dbReference>
<dbReference type="GO" id="GO:0016020">
    <property type="term" value="C:membrane"/>
    <property type="evidence" value="ECO:0007669"/>
    <property type="project" value="UniProtKB-SubCell"/>
</dbReference>
<evidence type="ECO:0000313" key="4">
    <source>
        <dbReference type="EMBL" id="ARP94744.1"/>
    </source>
</evidence>
<evidence type="ECO:0000256" key="2">
    <source>
        <dbReference type="ARBA" id="ARBA00022729"/>
    </source>
</evidence>
<protein>
    <submittedName>
        <fullName evidence="4">Uncharacterized protein</fullName>
    </submittedName>
</protein>
<dbReference type="AlphaFoldDB" id="A0A1W6ZD14"/>
<dbReference type="STRING" id="463040.CAL15_10305"/>
<dbReference type="PROSITE" id="PS51257">
    <property type="entry name" value="PROKAR_LIPOPROTEIN"/>
    <property type="match status" value="1"/>
</dbReference>
<evidence type="ECO:0000256" key="1">
    <source>
        <dbReference type="ARBA" id="ARBA00004370"/>
    </source>
</evidence>
<dbReference type="EMBL" id="CP021111">
    <property type="protein sequence ID" value="ARP94744.1"/>
    <property type="molecule type" value="Genomic_DNA"/>
</dbReference>
<dbReference type="Proteomes" id="UP000194161">
    <property type="component" value="Chromosome"/>
</dbReference>
<evidence type="ECO:0000256" key="3">
    <source>
        <dbReference type="ARBA" id="ARBA00023136"/>
    </source>
</evidence>
<name>A0A1W6ZD14_9BORD</name>
<accession>A0A1W6ZD14</accession>
<dbReference type="OrthoDB" id="8869029at2"/>